<accession>A0A382E423</accession>
<sequence>MALYGLMSAPIAGMMAQTSAFGAISDNIANMRTGGYKSTDVRFRTALATTFFDNSDVGGIVPIRVNNIEQQGPLNSTDNPNNLGISGKGLFVLNTEIDGTGDRLYTRDGQFQLRTNGEETITGFVRADGSIDTISETGDNEITFTINKSFLVDKNGHFVQGWPANELGEINTATDPEAMRVDQFGFISDASATRSAELQVTLPATADTGQIQKAKASVFVATGELNTFDFVWTKGAAAQEWTLSIAPVNGTSTTTQAFTFAADGTLPAGTTTPVEVTWN</sequence>
<dbReference type="InterPro" id="IPR020013">
    <property type="entry name" value="Flagellar_FlgE/F/G"/>
</dbReference>
<evidence type="ECO:0000313" key="1">
    <source>
        <dbReference type="EMBL" id="SVB45400.1"/>
    </source>
</evidence>
<dbReference type="NCBIfam" id="TIGR03506">
    <property type="entry name" value="FlgEFG_subfam"/>
    <property type="match status" value="1"/>
</dbReference>
<dbReference type="InterPro" id="IPR037925">
    <property type="entry name" value="FlgE/F/G-like"/>
</dbReference>
<dbReference type="PROSITE" id="PS00588">
    <property type="entry name" value="FLAGELLA_BB_ROD"/>
    <property type="match status" value="1"/>
</dbReference>
<gene>
    <name evidence="1" type="ORF">METZ01_LOCUS198254</name>
</gene>
<dbReference type="GO" id="GO:0009288">
    <property type="term" value="C:bacterial-type flagellum"/>
    <property type="evidence" value="ECO:0007669"/>
    <property type="project" value="TreeGrafter"/>
</dbReference>
<reference evidence="1" key="1">
    <citation type="submission" date="2018-05" db="EMBL/GenBank/DDBJ databases">
        <authorList>
            <person name="Lanie J.A."/>
            <person name="Ng W.-L."/>
            <person name="Kazmierczak K.M."/>
            <person name="Andrzejewski T.M."/>
            <person name="Davidsen T.M."/>
            <person name="Wayne K.J."/>
            <person name="Tettelin H."/>
            <person name="Glass J.I."/>
            <person name="Rusch D."/>
            <person name="Podicherti R."/>
            <person name="Tsui H.-C.T."/>
            <person name="Winkler M.E."/>
        </authorList>
    </citation>
    <scope>NUCLEOTIDE SEQUENCE</scope>
</reference>
<proteinExistence type="predicted"/>
<evidence type="ECO:0008006" key="2">
    <source>
        <dbReference type="Google" id="ProtNLM"/>
    </source>
</evidence>
<dbReference type="SUPFAM" id="SSF117143">
    <property type="entry name" value="Flagellar hook protein flgE"/>
    <property type="match status" value="2"/>
</dbReference>
<name>A0A382E423_9ZZZZ</name>
<dbReference type="InterPro" id="IPR019776">
    <property type="entry name" value="Flagellar_basal_body_rod_CS"/>
</dbReference>
<dbReference type="AlphaFoldDB" id="A0A382E423"/>
<feature type="non-terminal residue" evidence="1">
    <location>
        <position position="279"/>
    </location>
</feature>
<organism evidence="1">
    <name type="scientific">marine metagenome</name>
    <dbReference type="NCBI Taxonomy" id="408172"/>
    <lineage>
        <taxon>unclassified sequences</taxon>
        <taxon>metagenomes</taxon>
        <taxon>ecological metagenomes</taxon>
    </lineage>
</organism>
<dbReference type="PANTHER" id="PTHR30435">
    <property type="entry name" value="FLAGELLAR PROTEIN"/>
    <property type="match status" value="1"/>
</dbReference>
<dbReference type="EMBL" id="UINC01042576">
    <property type="protein sequence ID" value="SVB45400.1"/>
    <property type="molecule type" value="Genomic_DNA"/>
</dbReference>
<dbReference type="PANTHER" id="PTHR30435:SF19">
    <property type="entry name" value="FLAGELLAR BASAL-BODY ROD PROTEIN FLGG"/>
    <property type="match status" value="1"/>
</dbReference>
<protein>
    <recommendedName>
        <fullName evidence="2">Flagellar basal body rod protein N-terminal domain-containing protein</fullName>
    </recommendedName>
</protein>
<dbReference type="GO" id="GO:0071978">
    <property type="term" value="P:bacterial-type flagellum-dependent swarming motility"/>
    <property type="evidence" value="ECO:0007669"/>
    <property type="project" value="TreeGrafter"/>
</dbReference>